<proteinExistence type="predicted"/>
<dbReference type="Proteomes" id="UP000463961">
    <property type="component" value="Chromosome"/>
</dbReference>
<name>A0A679HUP4_9RHOO</name>
<sequence length="63" mass="7075">MKTVSRHYIRSRKAAGVLASLRVEDLTPSTEVAEGLSAVENGRMTTADLMKQVRLKYVTLRRI</sequence>
<keyword evidence="2" id="KW-1185">Reference proteome</keyword>
<dbReference type="AlphaFoldDB" id="A0A679HUP4"/>
<dbReference type="RefSeq" id="WP_162049455.1">
    <property type="nucleotide sequence ID" value="NZ_AP019011.1"/>
</dbReference>
<organism evidence="1 2">
    <name type="scientific">Fluviibacter phosphoraccumulans</name>
    <dbReference type="NCBI Taxonomy" id="1751046"/>
    <lineage>
        <taxon>Bacteria</taxon>
        <taxon>Pseudomonadati</taxon>
        <taxon>Pseudomonadota</taxon>
        <taxon>Betaproteobacteria</taxon>
        <taxon>Rhodocyclales</taxon>
        <taxon>Fluviibacteraceae</taxon>
        <taxon>Fluviibacter</taxon>
    </lineage>
</organism>
<evidence type="ECO:0000313" key="1">
    <source>
        <dbReference type="EMBL" id="BBU69878.1"/>
    </source>
</evidence>
<reference evidence="2" key="1">
    <citation type="submission" date="2020-01" db="EMBL/GenBank/DDBJ databases">
        <title>Phosphoaccumulans saitamaens gen. nov., sp. nov., a polyphosphate accumulating bacterium isolated from surface river water.</title>
        <authorList>
            <person name="Watanabe K."/>
            <person name="Suda W."/>
        </authorList>
    </citation>
    <scope>NUCLEOTIDE SEQUENCE [LARGE SCALE GENOMIC DNA]</scope>
    <source>
        <strain evidence="2">ICHIAU1</strain>
    </source>
</reference>
<evidence type="ECO:0000313" key="2">
    <source>
        <dbReference type="Proteomes" id="UP000463961"/>
    </source>
</evidence>
<dbReference type="EMBL" id="AP022345">
    <property type="protein sequence ID" value="BBU69878.1"/>
    <property type="molecule type" value="Genomic_DNA"/>
</dbReference>
<dbReference type="OrthoDB" id="9182249at2"/>
<dbReference type="InterPro" id="IPR043038">
    <property type="entry name" value="VbhA_sf"/>
</dbReference>
<gene>
    <name evidence="1" type="ORF">ICHIAU1_21610</name>
</gene>
<dbReference type="Gene3D" id="1.10.8.1050">
    <property type="entry name" value="Antitoxin VbhA-like"/>
    <property type="match status" value="1"/>
</dbReference>
<protein>
    <submittedName>
        <fullName evidence="1">Uncharacterized protein</fullName>
    </submittedName>
</protein>
<accession>A0A679HUP4</accession>